<dbReference type="Pfam" id="PF04273">
    <property type="entry name" value="BLH_phosphatase"/>
    <property type="match status" value="1"/>
</dbReference>
<accession>A0A4R2KEM1</accession>
<dbReference type="OrthoDB" id="9805710at2"/>
<gene>
    <name evidence="2" type="ORF">EV655_12311</name>
</gene>
<dbReference type="GO" id="GO:0016787">
    <property type="term" value="F:hydrolase activity"/>
    <property type="evidence" value="ECO:0007669"/>
    <property type="project" value="InterPro"/>
</dbReference>
<dbReference type="Proteomes" id="UP000295142">
    <property type="component" value="Unassembled WGS sequence"/>
</dbReference>
<evidence type="ECO:0000259" key="1">
    <source>
        <dbReference type="Pfam" id="PF04273"/>
    </source>
</evidence>
<sequence length="146" mass="15222">MSDLPPMIHVTDDFSAAAQPPAEAMAALAAAGYRTVICNRPDSEVAPGERSADMAAAAQAAGLEFAVVEVTHEGITPDTIAAQRRALSDLPGPHFGYCRAGFRSSVVWALAMAGARPTDEIMASLARVGFAMPGLRDQIEALAAER</sequence>
<dbReference type="InterPro" id="IPR029021">
    <property type="entry name" value="Prot-tyrosine_phosphatase-like"/>
</dbReference>
<dbReference type="InterPro" id="IPR005939">
    <property type="entry name" value="BLH_phosphatase-like"/>
</dbReference>
<reference evidence="2 3" key="1">
    <citation type="submission" date="2019-03" db="EMBL/GenBank/DDBJ databases">
        <title>Genomic Encyclopedia of Type Strains, Phase IV (KMG-IV): sequencing the most valuable type-strain genomes for metagenomic binning, comparative biology and taxonomic classification.</title>
        <authorList>
            <person name="Goeker M."/>
        </authorList>
    </citation>
    <scope>NUCLEOTIDE SEQUENCE [LARGE SCALE GENOMIC DNA]</scope>
    <source>
        <strain evidence="2 3">DSM 4868</strain>
    </source>
</reference>
<keyword evidence="3" id="KW-1185">Reference proteome</keyword>
<dbReference type="RefSeq" id="WP_132546697.1">
    <property type="nucleotide sequence ID" value="NZ_SLWW01000023.1"/>
</dbReference>
<protein>
    <submittedName>
        <fullName evidence="2">Uncharacterized protein (TIGR01244 family)</fullName>
    </submittedName>
</protein>
<dbReference type="Gene3D" id="3.90.190.10">
    <property type="entry name" value="Protein tyrosine phosphatase superfamily"/>
    <property type="match status" value="1"/>
</dbReference>
<evidence type="ECO:0000313" key="3">
    <source>
        <dbReference type="Proteomes" id="UP000295142"/>
    </source>
</evidence>
<organism evidence="2 3">
    <name type="scientific">Rhodovulum euryhalinum</name>
    <dbReference type="NCBI Taxonomy" id="35805"/>
    <lineage>
        <taxon>Bacteria</taxon>
        <taxon>Pseudomonadati</taxon>
        <taxon>Pseudomonadota</taxon>
        <taxon>Alphaproteobacteria</taxon>
        <taxon>Rhodobacterales</taxon>
        <taxon>Paracoccaceae</taxon>
        <taxon>Rhodovulum</taxon>
    </lineage>
</organism>
<feature type="domain" description="Beta-lactamase hydrolase-like protein phosphatase-like" evidence="1">
    <location>
        <begin position="9"/>
        <end position="115"/>
    </location>
</feature>
<dbReference type="AlphaFoldDB" id="A0A4R2KEM1"/>
<evidence type="ECO:0000313" key="2">
    <source>
        <dbReference type="EMBL" id="TCO68786.1"/>
    </source>
</evidence>
<dbReference type="EMBL" id="SLWW01000023">
    <property type="protein sequence ID" value="TCO68786.1"/>
    <property type="molecule type" value="Genomic_DNA"/>
</dbReference>
<dbReference type="NCBIfam" id="TIGR01244">
    <property type="entry name" value="TIGR01244 family sulfur transferase"/>
    <property type="match status" value="1"/>
</dbReference>
<proteinExistence type="predicted"/>
<name>A0A4R2KEM1_9RHOB</name>
<comment type="caution">
    <text evidence="2">The sequence shown here is derived from an EMBL/GenBank/DDBJ whole genome shotgun (WGS) entry which is preliminary data.</text>
</comment>